<protein>
    <recommendedName>
        <fullName evidence="1">DUF6884 domain-containing protein</fullName>
    </recommendedName>
</protein>
<accession>A0A4R1GDD3</accession>
<dbReference type="RefSeq" id="WP_132526441.1">
    <property type="nucleotide sequence ID" value="NZ_SMFV01000003.1"/>
</dbReference>
<proteinExistence type="predicted"/>
<sequence length="142" mass="16013">MKKKVVLVTACGNKKEEKPRPAGELYKSARIRHLYRKSKELGVPFFILSAGYGLVSGDEMISPYNAVMSEERCRELEGEIAERLKAYDVIVYYRGGARKDYLDCIKKVAEKLGKEFIVFGYGNMGDIGKLGEVLKSLGYAFR</sequence>
<keyword evidence="3" id="KW-1185">Reference proteome</keyword>
<gene>
    <name evidence="2" type="ORF">CLV27_1018</name>
</gene>
<evidence type="ECO:0000313" key="2">
    <source>
        <dbReference type="EMBL" id="TCK04585.1"/>
    </source>
</evidence>
<evidence type="ECO:0000313" key="3">
    <source>
        <dbReference type="Proteomes" id="UP000295777"/>
    </source>
</evidence>
<dbReference type="InterPro" id="IPR049251">
    <property type="entry name" value="DUF6884"/>
</dbReference>
<dbReference type="Pfam" id="PF21818">
    <property type="entry name" value="DUF6884"/>
    <property type="match status" value="1"/>
</dbReference>
<comment type="caution">
    <text evidence="2">The sequence shown here is derived from an EMBL/GenBank/DDBJ whole genome shotgun (WGS) entry which is preliminary data.</text>
</comment>
<name>A0A4R1GDD3_9BACT</name>
<organism evidence="2 3">
    <name type="scientific">Phorcysia thermohydrogeniphila</name>
    <dbReference type="NCBI Taxonomy" id="936138"/>
    <lineage>
        <taxon>Bacteria</taxon>
        <taxon>Pseudomonadati</taxon>
        <taxon>Aquificota</taxon>
        <taxon>Aquificia</taxon>
        <taxon>Desulfurobacteriales</taxon>
        <taxon>Desulfurobacteriaceae</taxon>
        <taxon>Phorcysia</taxon>
    </lineage>
</organism>
<dbReference type="Proteomes" id="UP000295777">
    <property type="component" value="Unassembled WGS sequence"/>
</dbReference>
<feature type="domain" description="DUF6884" evidence="1">
    <location>
        <begin position="6"/>
        <end position="74"/>
    </location>
</feature>
<dbReference type="AlphaFoldDB" id="A0A4R1GDD3"/>
<dbReference type="OrthoDB" id="14670at2"/>
<evidence type="ECO:0000259" key="1">
    <source>
        <dbReference type="Pfam" id="PF21818"/>
    </source>
</evidence>
<dbReference type="EMBL" id="SMFV01000003">
    <property type="protein sequence ID" value="TCK04585.1"/>
    <property type="molecule type" value="Genomic_DNA"/>
</dbReference>
<reference evidence="2 3" key="1">
    <citation type="submission" date="2019-03" db="EMBL/GenBank/DDBJ databases">
        <title>Genomic Encyclopedia of Archaeal and Bacterial Type Strains, Phase II (KMG-II): from individual species to whole genera.</title>
        <authorList>
            <person name="Goeker M."/>
        </authorList>
    </citation>
    <scope>NUCLEOTIDE SEQUENCE [LARGE SCALE GENOMIC DNA]</scope>
    <source>
        <strain evidence="2 3">DSM 24425</strain>
    </source>
</reference>